<gene>
    <name evidence="2" type="ORF">E1294_34555</name>
</gene>
<dbReference type="RefSeq" id="WP_132515178.1">
    <property type="nucleotide sequence ID" value="NZ_SMKP01000126.1"/>
</dbReference>
<evidence type="ECO:0008006" key="4">
    <source>
        <dbReference type="Google" id="ProtNLM"/>
    </source>
</evidence>
<sequence length="217" mass="21721">MRFTSKVCTVVALAGVALGPVATPASAAPVTCSVAALTRAIDTANTAGGTLDLQAGCLYRLTNADNGDNGLPVIRADVTVNGNGATVERAEHASAFRIFRVKRGGKLTLNHLTLRNGRVDGANGGAILVDTGGSLALNDSVITGSSAAKGGGVYTQGSISVRNSKIVGNTATEFGNSIGTGSTAAVIVSNSTVADNEGVDLGNTIEMEDLFDGDGLL</sequence>
<name>A0A4R4W9G8_9ACTN</name>
<dbReference type="OrthoDB" id="3523774at2"/>
<reference evidence="2 3" key="1">
    <citation type="submission" date="2019-03" db="EMBL/GenBank/DDBJ databases">
        <title>Draft genome sequences of novel Actinobacteria.</title>
        <authorList>
            <person name="Sahin N."/>
            <person name="Ay H."/>
            <person name="Saygin H."/>
        </authorList>
    </citation>
    <scope>NUCLEOTIDE SEQUENCE [LARGE SCALE GENOMIC DNA]</scope>
    <source>
        <strain evidence="2 3">KC712</strain>
    </source>
</reference>
<dbReference type="InterPro" id="IPR011050">
    <property type="entry name" value="Pectin_lyase_fold/virulence"/>
</dbReference>
<protein>
    <recommendedName>
        <fullName evidence="4">Right-handed parallel beta-helix repeat-containing protein</fullName>
    </recommendedName>
</protein>
<accession>A0A4R4W9G8</accession>
<comment type="caution">
    <text evidence="2">The sequence shown here is derived from an EMBL/GenBank/DDBJ whole genome shotgun (WGS) entry which is preliminary data.</text>
</comment>
<dbReference type="Proteomes" id="UP000294543">
    <property type="component" value="Unassembled WGS sequence"/>
</dbReference>
<feature type="chain" id="PRO_5021011833" description="Right-handed parallel beta-helix repeat-containing protein" evidence="1">
    <location>
        <begin position="28"/>
        <end position="217"/>
    </location>
</feature>
<evidence type="ECO:0000313" key="3">
    <source>
        <dbReference type="Proteomes" id="UP000294543"/>
    </source>
</evidence>
<dbReference type="Gene3D" id="2.160.20.20">
    <property type="match status" value="1"/>
</dbReference>
<dbReference type="InterPro" id="IPR012332">
    <property type="entry name" value="Autotransporter_pectin_lyase_C"/>
</dbReference>
<dbReference type="AlphaFoldDB" id="A0A4R4W9G8"/>
<organism evidence="2 3">
    <name type="scientific">Nonomuraea diastatica</name>
    <dbReference type="NCBI Taxonomy" id="1848329"/>
    <lineage>
        <taxon>Bacteria</taxon>
        <taxon>Bacillati</taxon>
        <taxon>Actinomycetota</taxon>
        <taxon>Actinomycetes</taxon>
        <taxon>Streptosporangiales</taxon>
        <taxon>Streptosporangiaceae</taxon>
        <taxon>Nonomuraea</taxon>
    </lineage>
</organism>
<evidence type="ECO:0000256" key="1">
    <source>
        <dbReference type="SAM" id="SignalP"/>
    </source>
</evidence>
<keyword evidence="3" id="KW-1185">Reference proteome</keyword>
<feature type="signal peptide" evidence="1">
    <location>
        <begin position="1"/>
        <end position="27"/>
    </location>
</feature>
<keyword evidence="1" id="KW-0732">Signal</keyword>
<evidence type="ECO:0000313" key="2">
    <source>
        <dbReference type="EMBL" id="TDD15392.1"/>
    </source>
</evidence>
<dbReference type="SUPFAM" id="SSF51126">
    <property type="entry name" value="Pectin lyase-like"/>
    <property type="match status" value="1"/>
</dbReference>
<proteinExistence type="predicted"/>
<dbReference type="EMBL" id="SMKP01000126">
    <property type="protein sequence ID" value="TDD15392.1"/>
    <property type="molecule type" value="Genomic_DNA"/>
</dbReference>